<evidence type="ECO:0000313" key="1">
    <source>
        <dbReference type="EMBL" id="KAK1892343.1"/>
    </source>
</evidence>
<protein>
    <submittedName>
        <fullName evidence="1">Porphobilinogen deaminase</fullName>
    </submittedName>
</protein>
<feature type="non-terminal residue" evidence="1">
    <location>
        <position position="1"/>
    </location>
</feature>
<keyword evidence="2" id="KW-1185">Reference proteome</keyword>
<comment type="caution">
    <text evidence="1">The sequence shown here is derived from an EMBL/GenBank/DDBJ whole genome shotgun (WGS) entry which is preliminary data.</text>
</comment>
<feature type="non-terminal residue" evidence="1">
    <location>
        <position position="87"/>
    </location>
</feature>
<proteinExistence type="predicted"/>
<dbReference type="EMBL" id="JASDAP010000013">
    <property type="protein sequence ID" value="KAK1892343.1"/>
    <property type="molecule type" value="Genomic_DNA"/>
</dbReference>
<dbReference type="Proteomes" id="UP001228049">
    <property type="component" value="Unassembled WGS sequence"/>
</dbReference>
<organism evidence="1 2">
    <name type="scientific">Dissostichus eleginoides</name>
    <name type="common">Patagonian toothfish</name>
    <name type="synonym">Dissostichus amissus</name>
    <dbReference type="NCBI Taxonomy" id="100907"/>
    <lineage>
        <taxon>Eukaryota</taxon>
        <taxon>Metazoa</taxon>
        <taxon>Chordata</taxon>
        <taxon>Craniata</taxon>
        <taxon>Vertebrata</taxon>
        <taxon>Euteleostomi</taxon>
        <taxon>Actinopterygii</taxon>
        <taxon>Neopterygii</taxon>
        <taxon>Teleostei</taxon>
        <taxon>Neoteleostei</taxon>
        <taxon>Acanthomorphata</taxon>
        <taxon>Eupercaria</taxon>
        <taxon>Perciformes</taxon>
        <taxon>Notothenioidei</taxon>
        <taxon>Nototheniidae</taxon>
        <taxon>Dissostichus</taxon>
    </lineage>
</organism>
<accession>A0AAD9C154</accession>
<dbReference type="AlphaFoldDB" id="A0AAD9C154"/>
<evidence type="ECO:0000313" key="2">
    <source>
        <dbReference type="Proteomes" id="UP001228049"/>
    </source>
</evidence>
<name>A0AAD9C154_DISEL</name>
<sequence>KFGQSRFSLRGTAEFGFYPGKDRVTLMVKDPETSNFKLPAFQRVLMPIGYLSRLHAFIYEPSPFRPGSSLIGFRFSSLVYPASKGRG</sequence>
<gene>
    <name evidence="1" type="ORF">KUDE01_007418</name>
</gene>
<reference evidence="1" key="1">
    <citation type="submission" date="2023-04" db="EMBL/GenBank/DDBJ databases">
        <title>Chromosome-level genome of Chaenocephalus aceratus.</title>
        <authorList>
            <person name="Park H."/>
        </authorList>
    </citation>
    <scope>NUCLEOTIDE SEQUENCE</scope>
    <source>
        <strain evidence="1">DE</strain>
        <tissue evidence="1">Muscle</tissue>
    </source>
</reference>